<evidence type="ECO:0008006" key="3">
    <source>
        <dbReference type="Google" id="ProtNLM"/>
    </source>
</evidence>
<protein>
    <recommendedName>
        <fullName evidence="3">Peptidase S9 prolyl oligopeptidase catalytic domain-containing protein</fullName>
    </recommendedName>
</protein>
<dbReference type="InterPro" id="IPR029058">
    <property type="entry name" value="AB_hydrolase_fold"/>
</dbReference>
<dbReference type="EMBL" id="QRBE01000001">
    <property type="protein sequence ID" value="RDS85060.1"/>
    <property type="molecule type" value="Genomic_DNA"/>
</dbReference>
<comment type="caution">
    <text evidence="1">The sequence shown here is derived from an EMBL/GenBank/DDBJ whole genome shotgun (WGS) entry which is preliminary data.</text>
</comment>
<evidence type="ECO:0000313" key="2">
    <source>
        <dbReference type="Proteomes" id="UP000254258"/>
    </source>
</evidence>
<sequence length="859" mass="95642">MRELPRLFTTIVAVVLNASSTACFKPGAETASRGSVGRVLAAASAFIVVVGLISSRVAAASTHKRPFTVIDSIDMTKIVDPAPSYTDGGQQEFNRSPDGQKFVVVLRRGHLATDEVEDDLVLFKTKDILTFLNAKRPQKRPPGEILAVFRSSSGKAPIESVRWQGNATLAFIGRTGKQEAGQLYSLNLRTHALNKLTDTPAGVFTFDLDRQGALVYSAPVFPDWTERNRRGYVVGPTTIKNLTITNPRNGDIRDLAFFLRKSNSSVPVRLDTGLNWVATAFGTLPLPNEISISPDGRWAILLATARSIPLSWANYTFVQDNLCSEDHWCHMATEPWPPTQQLRAALDALAPTTALAPRAFWAKEFLLLDMAHATIRPLLNAPGDLGWGTQIRWSADSKEVILGTSYLPLDVPKGSELARRKAAPAVVEVDVPSGTYARIGDRESSISSVRWLAGGDVRIEWLDKATASPQVKYYRERGHRWVEISASLVRWAPPRLALQIEEDLNTPPEIMASDRETSRKGVITDLNPQLRGLTLGHGEIFEWQDRMGRRYRGALILPPGFRPGRHYPLVLQTEFFYPHEFLVDGPGGIPTAYAARALANKGMVVLQMPPHTLSPSQADSKDLTWRYDRDAENPKFVAKMEGAIDELSDRGFIDRTRVGLIGFSRAGMNVQYALTFSKYPIAAATIADSVQATPFAYVLDFGIPYPAGMADFEQQMIGAELWGDGIQKWIKRSPAFHLDKVCTPLRLELNGTHVPEFWDMYVLLKRHQRPVEMIHLPLGAHQLVHPLYRYMSEQGDVDWFAFWLENEVDPDPAKAAQYERWQELRRQYEAGVNSSGAVGHSGNQAWSHCESQASVHKYQ</sequence>
<dbReference type="SUPFAM" id="SSF82171">
    <property type="entry name" value="DPP6 N-terminal domain-like"/>
    <property type="match status" value="1"/>
</dbReference>
<reference evidence="1 2" key="1">
    <citation type="submission" date="2018-07" db="EMBL/GenBank/DDBJ databases">
        <title>Dyella monticola sp. nov. and Dyella psychrodurans sp. nov. isolated from monsoon evergreen broad-leaved forest soil of Dinghu Mountain, China.</title>
        <authorList>
            <person name="Gao Z."/>
            <person name="Qiu L."/>
        </authorList>
    </citation>
    <scope>NUCLEOTIDE SEQUENCE [LARGE SCALE GENOMIC DNA]</scope>
    <source>
        <strain evidence="1 2">4G-K06</strain>
    </source>
</reference>
<dbReference type="OrthoDB" id="100212at2"/>
<gene>
    <name evidence="1" type="ORF">DWU98_03750</name>
</gene>
<name>A0A370X9X6_9GAMM</name>
<evidence type="ECO:0000313" key="1">
    <source>
        <dbReference type="EMBL" id="RDS85060.1"/>
    </source>
</evidence>
<dbReference type="Gene3D" id="3.40.50.1820">
    <property type="entry name" value="alpha/beta hydrolase"/>
    <property type="match status" value="1"/>
</dbReference>
<keyword evidence="2" id="KW-1185">Reference proteome</keyword>
<dbReference type="Proteomes" id="UP000254258">
    <property type="component" value="Unassembled WGS sequence"/>
</dbReference>
<dbReference type="SUPFAM" id="SSF53474">
    <property type="entry name" value="alpha/beta-Hydrolases"/>
    <property type="match status" value="1"/>
</dbReference>
<organism evidence="1 2">
    <name type="scientific">Dyella monticola</name>
    <dbReference type="NCBI Taxonomy" id="1927958"/>
    <lineage>
        <taxon>Bacteria</taxon>
        <taxon>Pseudomonadati</taxon>
        <taxon>Pseudomonadota</taxon>
        <taxon>Gammaproteobacteria</taxon>
        <taxon>Lysobacterales</taxon>
        <taxon>Rhodanobacteraceae</taxon>
        <taxon>Dyella</taxon>
    </lineage>
</organism>
<dbReference type="AlphaFoldDB" id="A0A370X9X6"/>
<dbReference type="RefSeq" id="WP_115494080.1">
    <property type="nucleotide sequence ID" value="NZ_QRBE01000001.1"/>
</dbReference>
<accession>A0A370X9X6</accession>
<dbReference type="PROSITE" id="PS51257">
    <property type="entry name" value="PROKAR_LIPOPROTEIN"/>
    <property type="match status" value="1"/>
</dbReference>
<proteinExistence type="predicted"/>